<dbReference type="GO" id="GO:0003677">
    <property type="term" value="F:DNA binding"/>
    <property type="evidence" value="ECO:0007669"/>
    <property type="project" value="UniProtKB-KW"/>
</dbReference>
<organism evidence="6 7">
    <name type="scientific">Corynebacterium pseudogenitalium</name>
    <dbReference type="NCBI Taxonomy" id="38303"/>
    <lineage>
        <taxon>Bacteria</taxon>
        <taxon>Bacillati</taxon>
        <taxon>Actinomycetota</taxon>
        <taxon>Actinomycetes</taxon>
        <taxon>Mycobacteriales</taxon>
        <taxon>Corynebacteriaceae</taxon>
        <taxon>Corynebacterium</taxon>
    </lineage>
</organism>
<reference evidence="6 7" key="1">
    <citation type="submission" date="2021-04" db="EMBL/GenBank/DDBJ databases">
        <title>Corynebacterium genitalium sp. nov. and Corynebacterium genitalium sp. nov., two new species of the genus Corynebacterium.</title>
        <authorList>
            <person name="Jaen-Luchoro D."/>
            <person name="Pinyeiro-Iglesias B."/>
            <person name="Al-Shaer S."/>
            <person name="Karlsson R."/>
            <person name="Gonzales-Siles L."/>
            <person name="Cardew S."/>
            <person name="Jensie-Markopolous S."/>
            <person name="Ohlen M."/>
            <person name="Inganas E."/>
            <person name="Moore E.R.B."/>
        </authorList>
    </citation>
    <scope>NUCLEOTIDE SEQUENCE [LARGE SCALE GENOMIC DNA]</scope>
    <source>
        <strain evidence="6 7">CCUG 55013</strain>
    </source>
</reference>
<comment type="function">
    <text evidence="1">Required for the transposition of the insertion element.</text>
</comment>
<keyword evidence="4" id="KW-0238">DNA-binding</keyword>
<gene>
    <name evidence="6" type="ORF">KBX22_09710</name>
</gene>
<evidence type="ECO:0000256" key="1">
    <source>
        <dbReference type="ARBA" id="ARBA00002190"/>
    </source>
</evidence>
<evidence type="ECO:0000313" key="6">
    <source>
        <dbReference type="EMBL" id="MCQ4615001.1"/>
    </source>
</evidence>
<dbReference type="Proteomes" id="UP001205080">
    <property type="component" value="Unassembled WGS sequence"/>
</dbReference>
<comment type="similarity">
    <text evidence="2">Belongs to the transposase mutator family.</text>
</comment>
<dbReference type="AlphaFoldDB" id="A0ABD4TUK2"/>
<name>A0ABD4TUK2_9CORY</name>
<dbReference type="InterPro" id="IPR001207">
    <property type="entry name" value="Transposase_mutator"/>
</dbReference>
<dbReference type="Pfam" id="PF00872">
    <property type="entry name" value="Transposase_mut"/>
    <property type="match status" value="1"/>
</dbReference>
<protein>
    <submittedName>
        <fullName evidence="6">Transposase</fullName>
    </submittedName>
</protein>
<keyword evidence="3" id="KW-0815">Transposition</keyword>
<proteinExistence type="inferred from homology"/>
<evidence type="ECO:0000256" key="3">
    <source>
        <dbReference type="ARBA" id="ARBA00022578"/>
    </source>
</evidence>
<comment type="caution">
    <text evidence="6">The sequence shown here is derived from an EMBL/GenBank/DDBJ whole genome shotgun (WGS) entry which is preliminary data.</text>
</comment>
<evidence type="ECO:0000313" key="7">
    <source>
        <dbReference type="Proteomes" id="UP001205080"/>
    </source>
</evidence>
<sequence length="62" mass="7082">MKESLDEVLAFTAAPKLVWWKTWSINLTERLNWEIPRRTDVVGIFPNRESIMALSCGECATG</sequence>
<keyword evidence="5" id="KW-0233">DNA recombination</keyword>
<evidence type="ECO:0000256" key="5">
    <source>
        <dbReference type="ARBA" id="ARBA00023172"/>
    </source>
</evidence>
<dbReference type="GO" id="GO:0006310">
    <property type="term" value="P:DNA recombination"/>
    <property type="evidence" value="ECO:0007669"/>
    <property type="project" value="UniProtKB-KW"/>
</dbReference>
<dbReference type="EMBL" id="JAGPYW010000014">
    <property type="protein sequence ID" value="MCQ4615001.1"/>
    <property type="molecule type" value="Genomic_DNA"/>
</dbReference>
<evidence type="ECO:0000256" key="2">
    <source>
        <dbReference type="ARBA" id="ARBA00010961"/>
    </source>
</evidence>
<evidence type="ECO:0000256" key="4">
    <source>
        <dbReference type="ARBA" id="ARBA00023125"/>
    </source>
</evidence>
<dbReference type="GO" id="GO:0032196">
    <property type="term" value="P:transposition"/>
    <property type="evidence" value="ECO:0007669"/>
    <property type="project" value="UniProtKB-KW"/>
</dbReference>
<accession>A0ABD4TUK2</accession>